<feature type="transmembrane region" description="Helical" evidence="6">
    <location>
        <begin position="273"/>
        <end position="291"/>
    </location>
</feature>
<gene>
    <name evidence="8" type="ORF">LDELB18P1_1813</name>
</gene>
<keyword evidence="3 6" id="KW-0812">Transmembrane</keyword>
<comment type="similarity">
    <text evidence="2">Belongs to the EamA transporter family.</text>
</comment>
<proteinExistence type="inferred from homology"/>
<comment type="subcellular location">
    <subcellularLocation>
        <location evidence="1">Endomembrane system</location>
        <topology evidence="1">Multi-pass membrane protein</topology>
    </subcellularLocation>
</comment>
<organism evidence="8 9">
    <name type="scientific">Lactobacillus delbrueckii</name>
    <dbReference type="NCBI Taxonomy" id="1584"/>
    <lineage>
        <taxon>Bacteria</taxon>
        <taxon>Bacillati</taxon>
        <taxon>Bacillota</taxon>
        <taxon>Bacilli</taxon>
        <taxon>Lactobacillales</taxon>
        <taxon>Lactobacillaceae</taxon>
        <taxon>Lactobacillus</taxon>
    </lineage>
</organism>
<feature type="domain" description="EamA" evidence="7">
    <location>
        <begin position="6"/>
        <end position="145"/>
    </location>
</feature>
<dbReference type="RefSeq" id="WP_130137794.1">
    <property type="nucleotide sequence ID" value="NZ_SETJ01000082.1"/>
</dbReference>
<comment type="caution">
    <text evidence="8">The sequence shown here is derived from an EMBL/GenBank/DDBJ whole genome shotgun (WGS) entry which is preliminary data.</text>
</comment>
<evidence type="ECO:0000313" key="9">
    <source>
        <dbReference type="Proteomes" id="UP000292818"/>
    </source>
</evidence>
<dbReference type="InterPro" id="IPR000620">
    <property type="entry name" value="EamA_dom"/>
</dbReference>
<dbReference type="GO" id="GO:0016020">
    <property type="term" value="C:membrane"/>
    <property type="evidence" value="ECO:0007669"/>
    <property type="project" value="UniProtKB-SubCell"/>
</dbReference>
<feature type="transmembrane region" description="Helical" evidence="6">
    <location>
        <begin position="220"/>
        <end position="238"/>
    </location>
</feature>
<feature type="transmembrane region" description="Helical" evidence="6">
    <location>
        <begin position="73"/>
        <end position="94"/>
    </location>
</feature>
<evidence type="ECO:0000256" key="6">
    <source>
        <dbReference type="SAM" id="Phobius"/>
    </source>
</evidence>
<name>A0A4Q7DXI7_9LACO</name>
<feature type="transmembrane region" description="Helical" evidence="6">
    <location>
        <begin position="38"/>
        <end position="57"/>
    </location>
</feature>
<evidence type="ECO:0000256" key="1">
    <source>
        <dbReference type="ARBA" id="ARBA00004127"/>
    </source>
</evidence>
<feature type="transmembrane region" description="Helical" evidence="6">
    <location>
        <begin position="245"/>
        <end position="267"/>
    </location>
</feature>
<evidence type="ECO:0000256" key="4">
    <source>
        <dbReference type="ARBA" id="ARBA00022989"/>
    </source>
</evidence>
<evidence type="ECO:0000259" key="7">
    <source>
        <dbReference type="Pfam" id="PF00892"/>
    </source>
</evidence>
<dbReference type="InterPro" id="IPR037185">
    <property type="entry name" value="EmrE-like"/>
</dbReference>
<evidence type="ECO:0000256" key="2">
    <source>
        <dbReference type="ARBA" id="ARBA00007362"/>
    </source>
</evidence>
<dbReference type="EMBL" id="SETJ01000082">
    <property type="protein sequence ID" value="RZM15520.1"/>
    <property type="molecule type" value="Genomic_DNA"/>
</dbReference>
<keyword evidence="4 6" id="KW-1133">Transmembrane helix</keyword>
<feature type="transmembrane region" description="Helical" evidence="6">
    <location>
        <begin position="189"/>
        <end position="208"/>
    </location>
</feature>
<dbReference type="PANTHER" id="PTHR32322">
    <property type="entry name" value="INNER MEMBRANE TRANSPORTER"/>
    <property type="match status" value="1"/>
</dbReference>
<feature type="domain" description="EamA" evidence="7">
    <location>
        <begin position="159"/>
        <end position="288"/>
    </location>
</feature>
<evidence type="ECO:0000256" key="5">
    <source>
        <dbReference type="ARBA" id="ARBA00023136"/>
    </source>
</evidence>
<keyword evidence="5 6" id="KW-0472">Membrane</keyword>
<dbReference type="InterPro" id="IPR050638">
    <property type="entry name" value="AA-Vitamin_Transporters"/>
</dbReference>
<dbReference type="AlphaFoldDB" id="A0A4Q7DXI7"/>
<feature type="transmembrane region" description="Helical" evidence="6">
    <location>
        <begin position="160"/>
        <end position="177"/>
    </location>
</feature>
<protein>
    <submittedName>
        <fullName evidence="8">Permease</fullName>
    </submittedName>
</protein>
<dbReference type="Proteomes" id="UP000292818">
    <property type="component" value="Unassembled WGS sequence"/>
</dbReference>
<accession>A0A4Q7DXI7</accession>
<feature type="transmembrane region" description="Helical" evidence="6">
    <location>
        <begin position="132"/>
        <end position="154"/>
    </location>
</feature>
<evidence type="ECO:0000256" key="3">
    <source>
        <dbReference type="ARBA" id="ARBA00022692"/>
    </source>
</evidence>
<reference evidence="8 9" key="1">
    <citation type="submission" date="2019-01" db="EMBL/GenBank/DDBJ databases">
        <title>Colonization of the human gut by bovine bacteria present in Parmesan cheese.</title>
        <authorList>
            <person name="Lugli G.A."/>
            <person name="Milani C."/>
        </authorList>
    </citation>
    <scope>NUCLEOTIDE SEQUENCE [LARGE SCALE GENOMIC DNA]</scope>
    <source>
        <strain evidence="8 9">LDELB18P1</strain>
    </source>
</reference>
<dbReference type="SUPFAM" id="SSF103481">
    <property type="entry name" value="Multidrug resistance efflux transporter EmrE"/>
    <property type="match status" value="2"/>
</dbReference>
<sequence length="303" mass="32323">MKDKHLGILLAITGAALWGTSGTAAEMLYQSPNINTFWLVDVRSWLAGASLLLISLVHKGKGTFAIFKNPRDLLYAALFSMLGITGAQFTYFYTVAASNAPTANVLVFLAPVLIICFMAAKTQQMPRRIDLIAVLLAVVGTVVLVTNGNFSHLAVTPKTLVWGFFSALTQALAIAMPAKLFKKYGTITILAWGMLLGGIILSPALAVMPATGVTVNEWSLVIYIVIAGTVFAYSLYLSSVMYISAGLASMLEAFEPLAATILSVTLLGSDFGIMKMAGGVLIILATCLQVVPSPRRGKLQRNL</sequence>
<dbReference type="PANTHER" id="PTHR32322:SF2">
    <property type="entry name" value="EAMA DOMAIN-CONTAINING PROTEIN"/>
    <property type="match status" value="1"/>
</dbReference>
<dbReference type="Pfam" id="PF00892">
    <property type="entry name" value="EamA"/>
    <property type="match status" value="2"/>
</dbReference>
<feature type="transmembrane region" description="Helical" evidence="6">
    <location>
        <begin position="100"/>
        <end position="120"/>
    </location>
</feature>
<evidence type="ECO:0000313" key="8">
    <source>
        <dbReference type="EMBL" id="RZM15520.1"/>
    </source>
</evidence>